<keyword evidence="4 5" id="KW-0720">Serine protease</keyword>
<comment type="caution">
    <text evidence="7">The sequence shown here is derived from an EMBL/GenBank/DDBJ whole genome shotgun (WGS) entry which is preliminary data.</text>
</comment>
<evidence type="ECO:0000256" key="3">
    <source>
        <dbReference type="ARBA" id="ARBA00022801"/>
    </source>
</evidence>
<dbReference type="PANTHER" id="PTHR43806:SF11">
    <property type="entry name" value="CEREVISIN-RELATED"/>
    <property type="match status" value="1"/>
</dbReference>
<name>A0ABV2T0E3_9BACT</name>
<evidence type="ECO:0000259" key="6">
    <source>
        <dbReference type="Pfam" id="PF00082"/>
    </source>
</evidence>
<dbReference type="Proteomes" id="UP001549749">
    <property type="component" value="Unassembled WGS sequence"/>
</dbReference>
<proteinExistence type="inferred from homology"/>
<feature type="active site" description="Charge relay system" evidence="5">
    <location>
        <position position="143"/>
    </location>
</feature>
<dbReference type="PROSITE" id="PS00138">
    <property type="entry name" value="SUBTILASE_SER"/>
    <property type="match status" value="1"/>
</dbReference>
<accession>A0ABV2T0E3</accession>
<dbReference type="InterPro" id="IPR023828">
    <property type="entry name" value="Peptidase_S8_Ser-AS"/>
</dbReference>
<dbReference type="PANTHER" id="PTHR43806">
    <property type="entry name" value="PEPTIDASE S8"/>
    <property type="match status" value="1"/>
</dbReference>
<organism evidence="7 8">
    <name type="scientific">Chitinophaga defluvii</name>
    <dbReference type="NCBI Taxonomy" id="3163343"/>
    <lineage>
        <taxon>Bacteria</taxon>
        <taxon>Pseudomonadati</taxon>
        <taxon>Bacteroidota</taxon>
        <taxon>Chitinophagia</taxon>
        <taxon>Chitinophagales</taxon>
        <taxon>Chitinophagaceae</taxon>
        <taxon>Chitinophaga</taxon>
    </lineage>
</organism>
<dbReference type="GO" id="GO:0016787">
    <property type="term" value="F:hydrolase activity"/>
    <property type="evidence" value="ECO:0007669"/>
    <property type="project" value="UniProtKB-KW"/>
</dbReference>
<dbReference type="Pfam" id="PF00082">
    <property type="entry name" value="Peptidase_S8"/>
    <property type="match status" value="1"/>
</dbReference>
<keyword evidence="3 5" id="KW-0378">Hydrolase</keyword>
<dbReference type="InterPro" id="IPR050131">
    <property type="entry name" value="Peptidase_S8_subtilisin-like"/>
</dbReference>
<keyword evidence="2 5" id="KW-0645">Protease</keyword>
<dbReference type="EMBL" id="JBEXAC010000001">
    <property type="protein sequence ID" value="MET6996486.1"/>
    <property type="molecule type" value="Genomic_DNA"/>
</dbReference>
<dbReference type="PRINTS" id="PR00723">
    <property type="entry name" value="SUBTILISIN"/>
</dbReference>
<dbReference type="PROSITE" id="PS51892">
    <property type="entry name" value="SUBTILASE"/>
    <property type="match status" value="1"/>
</dbReference>
<gene>
    <name evidence="7" type="ORF">ABR189_03875</name>
</gene>
<dbReference type="EC" id="3.4.-.-" evidence="7"/>
<dbReference type="InterPro" id="IPR036852">
    <property type="entry name" value="Peptidase_S8/S53_dom_sf"/>
</dbReference>
<dbReference type="SUPFAM" id="SSF52743">
    <property type="entry name" value="Subtilisin-like"/>
    <property type="match status" value="1"/>
</dbReference>
<feature type="active site" description="Charge relay system" evidence="5">
    <location>
        <position position="191"/>
    </location>
</feature>
<evidence type="ECO:0000313" key="8">
    <source>
        <dbReference type="Proteomes" id="UP001549749"/>
    </source>
</evidence>
<dbReference type="Gene3D" id="3.40.50.200">
    <property type="entry name" value="Peptidase S8/S53 domain"/>
    <property type="match status" value="1"/>
</dbReference>
<protein>
    <submittedName>
        <fullName evidence="7">S8/S53 family peptidase</fullName>
        <ecNumber evidence="7">3.4.-.-</ecNumber>
    </submittedName>
</protein>
<reference evidence="7 8" key="1">
    <citation type="submission" date="2024-06" db="EMBL/GenBank/DDBJ databases">
        <title>Chitinophaga defluvii sp. nov., isolated from municipal sewage.</title>
        <authorList>
            <person name="Zhang L."/>
        </authorList>
    </citation>
    <scope>NUCLEOTIDE SEQUENCE [LARGE SCALE GENOMIC DNA]</scope>
    <source>
        <strain evidence="7 8">H8</strain>
    </source>
</reference>
<keyword evidence="8" id="KW-1185">Reference proteome</keyword>
<sequence>MTATTPKLIVQLKNKQVLQKRRGMDHAQNLSDDNPVPLQIVDTADTQRHLWDQAHALVKNDAEVDFAEPDVLSQDTYMEQSMAAEQQTLGEAESAYYSYIDYWPHPEKPELWHLEDDYSGLRAARELLRASGAKKKVRIAHLDTGYFSKHISFPKDIINTELQRNFAEGEEEHINNAEDALVDGTLKMPGHGTGTLSILAGTKVAIPQYGFDDYLGLHDMIEIVPIRIAKSVVLFKSSGFVKALDYIINELNAKEETRIHVITMSMGGLPSKAWAQMVNEVYEKGIFMVTAAGNNFGKLPARTMVYPARFNRVVAACGVTYDKTPYAKPHGEGGLRIMEGNYGPTSLMGTAVAAFTPNVIWATYKYPGVVGIRGDGTSSATPQIAAAAALYYIKNYDALEALPEPWMRVEAIRKALFDTAKKEIAPPYEASDCEKFFGNGILQARKMLDIPVAGPDTLEKQPRDKIFFPFLKLILGLRKPEEEMEDEMLETELMQLILTDPVLQKILNNEETRITKMSNDEQMQLADAVLNNPHASDTLKQKMLEIKARLS</sequence>
<dbReference type="CDD" id="cd00306">
    <property type="entry name" value="Peptidases_S8_S53"/>
    <property type="match status" value="1"/>
</dbReference>
<feature type="domain" description="Peptidase S8/S53" evidence="6">
    <location>
        <begin position="135"/>
        <end position="439"/>
    </location>
</feature>
<evidence type="ECO:0000256" key="5">
    <source>
        <dbReference type="PROSITE-ProRule" id="PRU01240"/>
    </source>
</evidence>
<evidence type="ECO:0000256" key="1">
    <source>
        <dbReference type="ARBA" id="ARBA00011073"/>
    </source>
</evidence>
<dbReference type="InterPro" id="IPR000209">
    <property type="entry name" value="Peptidase_S8/S53_dom"/>
</dbReference>
<evidence type="ECO:0000313" key="7">
    <source>
        <dbReference type="EMBL" id="MET6996486.1"/>
    </source>
</evidence>
<evidence type="ECO:0000256" key="4">
    <source>
        <dbReference type="ARBA" id="ARBA00022825"/>
    </source>
</evidence>
<dbReference type="RefSeq" id="WP_354659128.1">
    <property type="nucleotide sequence ID" value="NZ_JBEXAC010000001.1"/>
</dbReference>
<evidence type="ECO:0000256" key="2">
    <source>
        <dbReference type="ARBA" id="ARBA00022670"/>
    </source>
</evidence>
<feature type="active site" description="Charge relay system" evidence="5">
    <location>
        <position position="378"/>
    </location>
</feature>
<comment type="similarity">
    <text evidence="1 5">Belongs to the peptidase S8 family.</text>
</comment>
<dbReference type="InterPro" id="IPR015500">
    <property type="entry name" value="Peptidase_S8_subtilisin-rel"/>
</dbReference>